<reference evidence="2" key="1">
    <citation type="journal article" date="2019" name="Int. J. Syst. Evol. Microbiol.">
        <title>The Global Catalogue of Microorganisms (GCM) 10K type strain sequencing project: providing services to taxonomists for standard genome sequencing and annotation.</title>
        <authorList>
            <consortium name="The Broad Institute Genomics Platform"/>
            <consortium name="The Broad Institute Genome Sequencing Center for Infectious Disease"/>
            <person name="Wu L."/>
            <person name="Ma J."/>
        </authorList>
    </citation>
    <scope>NUCLEOTIDE SEQUENCE [LARGE SCALE GENOMIC DNA]</scope>
    <source>
        <strain evidence="2">JCM 18401</strain>
    </source>
</reference>
<protein>
    <recommendedName>
        <fullName evidence="3">DUF2835 family protein</fullName>
    </recommendedName>
</protein>
<dbReference type="EMBL" id="BAABJZ010000096">
    <property type="protein sequence ID" value="GAA4896187.1"/>
    <property type="molecule type" value="Genomic_DNA"/>
</dbReference>
<sequence length="73" mass="8584">MQSHRFFLNIGWQEMQRYYRGQADRVVCRSTQGKVLHIHPRFFRPFLRSEGVRGWFTLTLAADGSLLSLERGA</sequence>
<dbReference type="Pfam" id="PF11197">
    <property type="entry name" value="DUF2835"/>
    <property type="match status" value="1"/>
</dbReference>
<organism evidence="1 2">
    <name type="scientific">Ferrimonas pelagia</name>
    <dbReference type="NCBI Taxonomy" id="1177826"/>
    <lineage>
        <taxon>Bacteria</taxon>
        <taxon>Pseudomonadati</taxon>
        <taxon>Pseudomonadota</taxon>
        <taxon>Gammaproteobacteria</taxon>
        <taxon>Alteromonadales</taxon>
        <taxon>Ferrimonadaceae</taxon>
        <taxon>Ferrimonas</taxon>
    </lineage>
</organism>
<evidence type="ECO:0000313" key="2">
    <source>
        <dbReference type="Proteomes" id="UP001499988"/>
    </source>
</evidence>
<dbReference type="RefSeq" id="WP_345336427.1">
    <property type="nucleotide sequence ID" value="NZ_BAABJZ010000096.1"/>
</dbReference>
<gene>
    <name evidence="1" type="ORF">GCM10023333_31720</name>
</gene>
<name>A0ABP9F9W7_9GAMM</name>
<comment type="caution">
    <text evidence="1">The sequence shown here is derived from an EMBL/GenBank/DDBJ whole genome shotgun (WGS) entry which is preliminary data.</text>
</comment>
<evidence type="ECO:0000313" key="1">
    <source>
        <dbReference type="EMBL" id="GAA4896187.1"/>
    </source>
</evidence>
<dbReference type="InterPro" id="IPR021363">
    <property type="entry name" value="DUF2835"/>
</dbReference>
<evidence type="ECO:0008006" key="3">
    <source>
        <dbReference type="Google" id="ProtNLM"/>
    </source>
</evidence>
<keyword evidence="2" id="KW-1185">Reference proteome</keyword>
<accession>A0ABP9F9W7</accession>
<proteinExistence type="predicted"/>
<dbReference type="Proteomes" id="UP001499988">
    <property type="component" value="Unassembled WGS sequence"/>
</dbReference>